<dbReference type="Proteomes" id="UP000004277">
    <property type="component" value="Unassembled WGS sequence"/>
</dbReference>
<organism evidence="1 2">
    <name type="scientific">Imbroritus primus</name>
    <dbReference type="NCBI Taxonomy" id="3058603"/>
    <lineage>
        <taxon>Bacteria</taxon>
        <taxon>Pseudomonadati</taxon>
        <taxon>Pseudomonadota</taxon>
        <taxon>Betaproteobacteria</taxon>
        <taxon>Burkholderiales</taxon>
        <taxon>Burkholderiaceae</taxon>
        <taxon>Imbroritus</taxon>
    </lineage>
</organism>
<keyword evidence="2" id="KW-1185">Reference proteome</keyword>
<reference evidence="1" key="1">
    <citation type="submission" date="2019-05" db="EMBL/GenBank/DDBJ databases">
        <title>Revised genome assembly of Burkholderiaceae (previously Ralstonia) sp. PBA.</title>
        <authorList>
            <person name="Gan H.M."/>
        </authorList>
    </citation>
    <scope>NUCLEOTIDE SEQUENCE</scope>
    <source>
        <strain evidence="1">PBA</strain>
    </source>
</reference>
<protein>
    <submittedName>
        <fullName evidence="1">Nuclear transport factor 2 family protein</fullName>
    </submittedName>
</protein>
<sequence length="135" mass="14987">MNPHPISPLAIEDRFRRALLSSSLKTLAALVDDDAIVVDASGCVYDKRAILSHFALLAEQLASLDLLDWHVQTWGDTAVVVSRVRRLMIVREIGKRHAVSEVVRYTRVWRMVSGAWRLAASHATLVHTGDSSSSE</sequence>
<evidence type="ECO:0000313" key="1">
    <source>
        <dbReference type="EMBL" id="TMS58396.1"/>
    </source>
</evidence>
<dbReference type="EMBL" id="AKCV02000015">
    <property type="protein sequence ID" value="TMS58396.1"/>
    <property type="molecule type" value="Genomic_DNA"/>
</dbReference>
<name>A0ACD3SQ15_9BURK</name>
<accession>A0ACD3SQ15</accession>
<evidence type="ECO:0000313" key="2">
    <source>
        <dbReference type="Proteomes" id="UP000004277"/>
    </source>
</evidence>
<comment type="caution">
    <text evidence="1">The sequence shown here is derived from an EMBL/GenBank/DDBJ whole genome shotgun (WGS) entry which is preliminary data.</text>
</comment>
<gene>
    <name evidence="1" type="ORF">MW7_006555</name>
</gene>
<proteinExistence type="predicted"/>